<dbReference type="GO" id="GO:0061599">
    <property type="term" value="F:molybdopterin molybdotransferase activity"/>
    <property type="evidence" value="ECO:0007669"/>
    <property type="project" value="UniProtKB-UniRule"/>
</dbReference>
<dbReference type="SUPFAM" id="SSF63882">
    <property type="entry name" value="MoeA N-terminal region -like"/>
    <property type="match status" value="1"/>
</dbReference>
<dbReference type="Pfam" id="PF03454">
    <property type="entry name" value="MoeA_C"/>
    <property type="match status" value="1"/>
</dbReference>
<evidence type="ECO:0000256" key="4">
    <source>
        <dbReference type="ARBA" id="ARBA00022505"/>
    </source>
</evidence>
<comment type="pathway">
    <text evidence="2 7">Cofactor biosynthesis; molybdopterin biosynthesis.</text>
</comment>
<evidence type="ECO:0000313" key="12">
    <source>
        <dbReference type="Proteomes" id="UP000011016"/>
    </source>
</evidence>
<dbReference type="SUPFAM" id="SSF53218">
    <property type="entry name" value="Molybdenum cofactor biosynthesis proteins"/>
    <property type="match status" value="1"/>
</dbReference>
<reference evidence="9 12" key="1">
    <citation type="journal article" date="2012" name="J. Bacteriol.">
        <title>Draft Genome Sequence of Turicella otitidis ATCC 51513, Isolated from Middle Ear Fluid from a Child with Otitis Media.</title>
        <authorList>
            <person name="Brinkrolf K."/>
            <person name="Schneider J."/>
            <person name="Knecht M."/>
            <person name="Ruckert C."/>
            <person name="Tauch A."/>
        </authorList>
    </citation>
    <scope>NUCLEOTIDE SEQUENCE [LARGE SCALE GENOMIC DNA]</scope>
    <source>
        <strain evidence="9 12">ATCC 51513</strain>
    </source>
</reference>
<dbReference type="UniPathway" id="UPA00344"/>
<evidence type="ECO:0000256" key="3">
    <source>
        <dbReference type="ARBA" id="ARBA00010763"/>
    </source>
</evidence>
<evidence type="ECO:0000259" key="8">
    <source>
        <dbReference type="SMART" id="SM00852"/>
    </source>
</evidence>
<comment type="catalytic activity">
    <reaction evidence="6">
        <text>adenylyl-molybdopterin + molybdate = Mo-molybdopterin + AMP + H(+)</text>
        <dbReference type="Rhea" id="RHEA:35047"/>
        <dbReference type="ChEBI" id="CHEBI:15378"/>
        <dbReference type="ChEBI" id="CHEBI:36264"/>
        <dbReference type="ChEBI" id="CHEBI:62727"/>
        <dbReference type="ChEBI" id="CHEBI:71302"/>
        <dbReference type="ChEBI" id="CHEBI:456215"/>
        <dbReference type="EC" id="2.10.1.1"/>
    </reaction>
</comment>
<reference evidence="10 11" key="2">
    <citation type="submission" date="2012-08" db="EMBL/GenBank/DDBJ databases">
        <title>The Genome Sequence of Turicella otitidis ATCC 51513.</title>
        <authorList>
            <consortium name="The Broad Institute Genome Sequencing Platform"/>
            <person name="Earl A."/>
            <person name="Ward D."/>
            <person name="Feldgarden M."/>
            <person name="Gevers D."/>
            <person name="Huys G."/>
            <person name="Walker B."/>
            <person name="Young S.K."/>
            <person name="Zeng Q."/>
            <person name="Gargeya S."/>
            <person name="Fitzgerald M."/>
            <person name="Haas B."/>
            <person name="Abouelleil A."/>
            <person name="Alvarado L."/>
            <person name="Arachchi H.M."/>
            <person name="Berlin A.M."/>
            <person name="Chapman S.B."/>
            <person name="Goldberg J."/>
            <person name="Griggs A."/>
            <person name="Gujja S."/>
            <person name="Hansen M."/>
            <person name="Howarth C."/>
            <person name="Imamovic A."/>
            <person name="Larimer J."/>
            <person name="McCowen C."/>
            <person name="Montmayeur A."/>
            <person name="Murphy C."/>
            <person name="Neiman D."/>
            <person name="Pearson M."/>
            <person name="Priest M."/>
            <person name="Roberts A."/>
            <person name="Saif S."/>
            <person name="Shea T."/>
            <person name="Sisk P."/>
            <person name="Sykes S."/>
            <person name="Wortman J."/>
            <person name="Nusbaum C."/>
            <person name="Birren B."/>
        </authorList>
    </citation>
    <scope>NUCLEOTIDE SEQUENCE [LARGE SCALE GENOMIC DNA]</scope>
    <source>
        <strain evidence="10 11">ATCC 51513</strain>
    </source>
</reference>
<keyword evidence="7" id="KW-0479">Metal-binding</keyword>
<evidence type="ECO:0000256" key="1">
    <source>
        <dbReference type="ARBA" id="ARBA00002901"/>
    </source>
</evidence>
<evidence type="ECO:0000256" key="6">
    <source>
        <dbReference type="ARBA" id="ARBA00047317"/>
    </source>
</evidence>
<comment type="similarity">
    <text evidence="3 7">Belongs to the MoeA family.</text>
</comment>
<evidence type="ECO:0000256" key="2">
    <source>
        <dbReference type="ARBA" id="ARBA00005046"/>
    </source>
</evidence>
<dbReference type="Gene3D" id="2.170.190.11">
    <property type="entry name" value="Molybdopterin biosynthesis moea protein, domain 3"/>
    <property type="match status" value="1"/>
</dbReference>
<dbReference type="GO" id="GO:0005829">
    <property type="term" value="C:cytosol"/>
    <property type="evidence" value="ECO:0007669"/>
    <property type="project" value="TreeGrafter"/>
</dbReference>
<comment type="caution">
    <text evidence="9">The sequence shown here is derived from an EMBL/GenBank/DDBJ whole genome shotgun (WGS) entry which is preliminary data.</text>
</comment>
<organism evidence="9 12">
    <name type="scientific">Corynebacterium otitidis ATCC 51513</name>
    <dbReference type="NCBI Taxonomy" id="883169"/>
    <lineage>
        <taxon>Bacteria</taxon>
        <taxon>Bacillati</taxon>
        <taxon>Actinomycetota</taxon>
        <taxon>Actinomycetes</taxon>
        <taxon>Mycobacteriales</taxon>
        <taxon>Corynebacteriaceae</taxon>
        <taxon>Corynebacterium</taxon>
    </lineage>
</organism>
<dbReference type="HOGENOM" id="CLU_010186_7_0_11"/>
<dbReference type="STRING" id="29321.AAV33_04920"/>
<dbReference type="InterPro" id="IPR036425">
    <property type="entry name" value="MoaB/Mog-like_dom_sf"/>
</dbReference>
<proteinExistence type="inferred from homology"/>
<dbReference type="Proteomes" id="UP000011016">
    <property type="component" value="Unassembled WGS sequence"/>
</dbReference>
<dbReference type="EMBL" id="AHAE01000040">
    <property type="protein sequence ID" value="EJZ82172.1"/>
    <property type="molecule type" value="Genomic_DNA"/>
</dbReference>
<dbReference type="EC" id="2.10.1.1" evidence="7"/>
<dbReference type="Gene3D" id="3.90.105.10">
    <property type="entry name" value="Molybdopterin biosynthesis moea protein, domain 2"/>
    <property type="match status" value="1"/>
</dbReference>
<dbReference type="InterPro" id="IPR005110">
    <property type="entry name" value="MoeA_linker/N"/>
</dbReference>
<accession>I7L8N9</accession>
<evidence type="ECO:0000256" key="7">
    <source>
        <dbReference type="RuleBase" id="RU365090"/>
    </source>
</evidence>
<evidence type="ECO:0000313" key="10">
    <source>
        <dbReference type="EMBL" id="EJZ82172.1"/>
    </source>
</evidence>
<dbReference type="GO" id="GO:0006777">
    <property type="term" value="P:Mo-molybdopterin cofactor biosynthetic process"/>
    <property type="evidence" value="ECO:0007669"/>
    <property type="project" value="UniProtKB-UniRule"/>
</dbReference>
<dbReference type="Pfam" id="PF03453">
    <property type="entry name" value="MoeA_N"/>
    <property type="match status" value="1"/>
</dbReference>
<dbReference type="InterPro" id="IPR005111">
    <property type="entry name" value="MoeA_C_domain_IV"/>
</dbReference>
<dbReference type="Gene3D" id="2.40.340.10">
    <property type="entry name" value="MoeA, C-terminal, domain IV"/>
    <property type="match status" value="1"/>
</dbReference>
<keyword evidence="4 7" id="KW-0500">Molybdenum</keyword>
<keyword evidence="7" id="KW-0460">Magnesium</keyword>
<comment type="cofactor">
    <cofactor evidence="7">
        <name>Mg(2+)</name>
        <dbReference type="ChEBI" id="CHEBI:18420"/>
    </cofactor>
</comment>
<dbReference type="InterPro" id="IPR001453">
    <property type="entry name" value="MoaB/Mog_dom"/>
</dbReference>
<sequence length="407" mass="41270">MAENPAPRRSLKEHVAAARALLSGPRVARVPAADALGRALAVDVAAAEDSPRFTNSQMDGYALREDQRGGGRFRVGPTIPAGADPKDVAPDPWAGDVVLPVMTGARLPEGTAAVVPVERGEPGSFDAAERAGVALPAAPQGQFVRPRGSDLNAGERLLAAGARVNPATVGLLAAQGIGEVPVVAPRRVVVATGGDEVGAPGAARIRDANAPLLAALLSAAGIEVAGHVAIADDPAVLADRLSAEIERTAPDAVVSSGGISRGRFEPVRELLSGGWVGTLPQQPGGPQGLGLFGGVPVIALPGNPVSTLVSGRLIALPALADEPGWASPAAALLDGEAEGLPDDRTQYRRAVHRVDEAGRLVVRLLPGTGSHLLARAEPATCLAAVAPGARLRPGDTVGAYPLYSPRL</sequence>
<dbReference type="InterPro" id="IPR036688">
    <property type="entry name" value="MoeA_C_domain_IV_sf"/>
</dbReference>
<dbReference type="PANTHER" id="PTHR10192:SF5">
    <property type="entry name" value="GEPHYRIN"/>
    <property type="match status" value="1"/>
</dbReference>
<dbReference type="InterPro" id="IPR038987">
    <property type="entry name" value="MoeA-like"/>
</dbReference>
<dbReference type="CDD" id="cd00887">
    <property type="entry name" value="MoeA"/>
    <property type="match status" value="1"/>
</dbReference>
<dbReference type="GO" id="GO:0046872">
    <property type="term" value="F:metal ion binding"/>
    <property type="evidence" value="ECO:0007669"/>
    <property type="project" value="UniProtKB-UniRule"/>
</dbReference>
<dbReference type="eggNOG" id="COG0303">
    <property type="taxonomic scope" value="Bacteria"/>
</dbReference>
<evidence type="ECO:0000313" key="11">
    <source>
        <dbReference type="Proteomes" id="UP000006078"/>
    </source>
</evidence>
<gene>
    <name evidence="9" type="primary">moeA2</name>
    <name evidence="9" type="ORF">BN46_0596</name>
    <name evidence="10" type="ORF">HMPREF9719_00938</name>
</gene>
<evidence type="ECO:0000256" key="5">
    <source>
        <dbReference type="ARBA" id="ARBA00023150"/>
    </source>
</evidence>
<dbReference type="Pfam" id="PF00994">
    <property type="entry name" value="MoCF_biosynth"/>
    <property type="match status" value="1"/>
</dbReference>
<feature type="domain" description="MoaB/Mog" evidence="8">
    <location>
        <begin position="189"/>
        <end position="321"/>
    </location>
</feature>
<keyword evidence="11" id="KW-1185">Reference proteome</keyword>
<dbReference type="InterPro" id="IPR036135">
    <property type="entry name" value="MoeA_linker/N_sf"/>
</dbReference>
<evidence type="ECO:0000313" key="9">
    <source>
        <dbReference type="EMBL" id="CCI83332.1"/>
    </source>
</evidence>
<dbReference type="OrthoDB" id="9804758at2"/>
<protein>
    <recommendedName>
        <fullName evidence="7">Molybdopterin molybdenumtransferase</fullName>
        <ecNumber evidence="7">2.10.1.1</ecNumber>
    </recommendedName>
</protein>
<dbReference type="AlphaFoldDB" id="I7L8N9"/>
<dbReference type="SUPFAM" id="SSF63867">
    <property type="entry name" value="MoeA C-terminal domain-like"/>
    <property type="match status" value="1"/>
</dbReference>
<dbReference type="PATRIC" id="fig|883169.3.peg.903"/>
<name>I7L8N9_9CORY</name>
<dbReference type="Proteomes" id="UP000006078">
    <property type="component" value="Unassembled WGS sequence"/>
</dbReference>
<dbReference type="EMBL" id="CAJZ01000092">
    <property type="protein sequence ID" value="CCI83332.1"/>
    <property type="molecule type" value="Genomic_DNA"/>
</dbReference>
<dbReference type="SMART" id="SM00852">
    <property type="entry name" value="MoCF_biosynth"/>
    <property type="match status" value="1"/>
</dbReference>
<dbReference type="Gene3D" id="3.40.980.10">
    <property type="entry name" value="MoaB/Mog-like domain"/>
    <property type="match status" value="1"/>
</dbReference>
<keyword evidence="7" id="KW-0808">Transferase</keyword>
<keyword evidence="5 7" id="KW-0501">Molybdenum cofactor biosynthesis</keyword>
<comment type="function">
    <text evidence="1 7">Catalyzes the insertion of molybdate into adenylated molybdopterin with the concomitant release of AMP.</text>
</comment>
<dbReference type="RefSeq" id="WP_004600828.1">
    <property type="nucleotide sequence ID" value="NZ_HF541866.1"/>
</dbReference>
<dbReference type="PANTHER" id="PTHR10192">
    <property type="entry name" value="MOLYBDOPTERIN BIOSYNTHESIS PROTEIN"/>
    <property type="match status" value="1"/>
</dbReference>